<dbReference type="Gene3D" id="3.40.710.10">
    <property type="entry name" value="DD-peptidase/beta-lactamase superfamily"/>
    <property type="match status" value="1"/>
</dbReference>
<evidence type="ECO:0000313" key="4">
    <source>
        <dbReference type="Proteomes" id="UP000813384"/>
    </source>
</evidence>
<sequence>MNRLHKWLCTSVLLLFSYFTFIPVVDANDDLRLLLSEQQQTLAQEGLPSASVIIEATNGQILWDENSDEAINPRFLSHVMTLYLTYEAIEQGVLTWEDTITVSDSMQMLAQIPGLPGNNLVSGTTYSVRELVELVQLTNSVGASFLLAEFISQTPDAFVLKMNQTAETLGLSNTSFTSPSGLSVEDIQGYEAWIPMTINENSQSTPKDFALLTYHLAQKYPSIFDISQLASLTLQADTYLEETFETNNPFIVGQEHAIKGTNGLIVDDALLTETSAILTTKQNGLSLITVIIGVNHESVTEQGSNPLPLIGQTLIENAFAQYEYRQLLPAGTHEIQEELVVTTDVLKGVVRKDSTVTFELKEDQIVLASPLASISETLIPVSIAYTSALSEFEEEIEDNPFVKLLMNAVEITQLTILAIGVILIGILIFIMSFFIPKKETEDFPQEEHFFDFETNEEVIPSRTTRLQQDKPSIWHTLPYRQITFYGGLSFTLLGIVLLIVQYLL</sequence>
<dbReference type="Gene3D" id="2.30.140.20">
    <property type="entry name" value="Penicillin-binding protein 4, C-terminal domain"/>
    <property type="match status" value="1"/>
</dbReference>
<dbReference type="GO" id="GO:0006508">
    <property type="term" value="P:proteolysis"/>
    <property type="evidence" value="ECO:0007669"/>
    <property type="project" value="InterPro"/>
</dbReference>
<name>A0A9E3ZTC2_9ENTE</name>
<dbReference type="PANTHER" id="PTHR21581">
    <property type="entry name" value="D-ALANYL-D-ALANINE CARBOXYPEPTIDASE"/>
    <property type="match status" value="1"/>
</dbReference>
<keyword evidence="1" id="KW-1133">Transmembrane helix</keyword>
<dbReference type="InterPro" id="IPR037091">
    <property type="entry name" value="Pen-bd_prot4_C_dom_sf"/>
</dbReference>
<evidence type="ECO:0000259" key="2">
    <source>
        <dbReference type="Pfam" id="PF00768"/>
    </source>
</evidence>
<reference evidence="3" key="1">
    <citation type="journal article" date="2021" name="PeerJ">
        <title>Extensive microbial diversity within the chicken gut microbiome revealed by metagenomics and culture.</title>
        <authorList>
            <person name="Gilroy R."/>
            <person name="Ravi A."/>
            <person name="Getino M."/>
            <person name="Pursley I."/>
            <person name="Horton D.L."/>
            <person name="Alikhan N.F."/>
            <person name="Baker D."/>
            <person name="Gharbi K."/>
            <person name="Hall N."/>
            <person name="Watson M."/>
            <person name="Adriaenssens E.M."/>
            <person name="Foster-Nyarko E."/>
            <person name="Jarju S."/>
            <person name="Secka A."/>
            <person name="Antonio M."/>
            <person name="Oren A."/>
            <person name="Chaudhuri R.R."/>
            <person name="La Ragione R."/>
            <person name="Hildebrand F."/>
            <person name="Pallen M.J."/>
        </authorList>
    </citation>
    <scope>NUCLEOTIDE SEQUENCE</scope>
    <source>
        <strain evidence="3">150</strain>
    </source>
</reference>
<dbReference type="PANTHER" id="PTHR21581:SF11">
    <property type="entry name" value="D-ALANYL-D-ALANINE CARBOXYPEPTIDASE DACA"/>
    <property type="match status" value="1"/>
</dbReference>
<feature type="transmembrane region" description="Helical" evidence="1">
    <location>
        <begin position="482"/>
        <end position="503"/>
    </location>
</feature>
<dbReference type="Pfam" id="PF00768">
    <property type="entry name" value="Peptidase_S11"/>
    <property type="match status" value="1"/>
</dbReference>
<keyword evidence="1" id="KW-0812">Transmembrane</keyword>
<dbReference type="EMBL" id="JAJJVO010000092">
    <property type="protein sequence ID" value="MCC9273822.1"/>
    <property type="molecule type" value="Genomic_DNA"/>
</dbReference>
<keyword evidence="1" id="KW-0472">Membrane</keyword>
<comment type="caution">
    <text evidence="3">The sequence shown here is derived from an EMBL/GenBank/DDBJ whole genome shotgun (WGS) entry which is preliminary data.</text>
</comment>
<feature type="transmembrane region" description="Helical" evidence="1">
    <location>
        <begin position="414"/>
        <end position="435"/>
    </location>
</feature>
<protein>
    <recommendedName>
        <fullName evidence="2">Peptidase S11 D-alanyl-D-alanine carboxypeptidase A N-terminal domain-containing protein</fullName>
    </recommendedName>
</protein>
<gene>
    <name evidence="3" type="ORF">K8V42_05980</name>
</gene>
<organism evidence="3 4">
    <name type="scientific">Enterococcus aquimarinus</name>
    <dbReference type="NCBI Taxonomy" id="328396"/>
    <lineage>
        <taxon>Bacteria</taxon>
        <taxon>Bacillati</taxon>
        <taxon>Bacillota</taxon>
        <taxon>Bacilli</taxon>
        <taxon>Lactobacillales</taxon>
        <taxon>Enterococcaceae</taxon>
        <taxon>Enterococcus</taxon>
    </lineage>
</organism>
<reference evidence="3" key="2">
    <citation type="submission" date="2021-11" db="EMBL/GenBank/DDBJ databases">
        <authorList>
            <person name="Gilroy R."/>
        </authorList>
    </citation>
    <scope>NUCLEOTIDE SEQUENCE</scope>
    <source>
        <strain evidence="3">150</strain>
    </source>
</reference>
<evidence type="ECO:0000256" key="1">
    <source>
        <dbReference type="SAM" id="Phobius"/>
    </source>
</evidence>
<proteinExistence type="predicted"/>
<dbReference type="AlphaFoldDB" id="A0A9E3ZTC2"/>
<dbReference type="InterPro" id="IPR001967">
    <property type="entry name" value="Peptidase_S11_N"/>
</dbReference>
<dbReference type="InterPro" id="IPR012338">
    <property type="entry name" value="Beta-lactam/transpept-like"/>
</dbReference>
<feature type="domain" description="Peptidase S11 D-alanyl-D-alanine carboxypeptidase A N-terminal" evidence="2">
    <location>
        <begin position="50"/>
        <end position="294"/>
    </location>
</feature>
<dbReference type="GO" id="GO:0009002">
    <property type="term" value="F:serine-type D-Ala-D-Ala carboxypeptidase activity"/>
    <property type="evidence" value="ECO:0007669"/>
    <property type="project" value="InterPro"/>
</dbReference>
<dbReference type="Proteomes" id="UP000813384">
    <property type="component" value="Unassembled WGS sequence"/>
</dbReference>
<dbReference type="SUPFAM" id="SSF56601">
    <property type="entry name" value="beta-lactamase/transpeptidase-like"/>
    <property type="match status" value="1"/>
</dbReference>
<accession>A0A9E3ZTC2</accession>
<evidence type="ECO:0000313" key="3">
    <source>
        <dbReference type="EMBL" id="MCC9273822.1"/>
    </source>
</evidence>